<evidence type="ECO:0000256" key="2">
    <source>
        <dbReference type="ARBA" id="ARBA00022475"/>
    </source>
</evidence>
<keyword evidence="5 6" id="KW-0472">Membrane</keyword>
<proteinExistence type="predicted"/>
<evidence type="ECO:0000256" key="3">
    <source>
        <dbReference type="ARBA" id="ARBA00022692"/>
    </source>
</evidence>
<evidence type="ECO:0000256" key="4">
    <source>
        <dbReference type="ARBA" id="ARBA00022989"/>
    </source>
</evidence>
<keyword evidence="8" id="KW-1185">Reference proteome</keyword>
<keyword evidence="2" id="KW-1003">Cell membrane</keyword>
<keyword evidence="4 6" id="KW-1133">Transmembrane helix</keyword>
<dbReference type="InterPro" id="IPR022791">
    <property type="entry name" value="L-PG_synthase/AglD"/>
</dbReference>
<evidence type="ECO:0000313" key="8">
    <source>
        <dbReference type="Proteomes" id="UP001553161"/>
    </source>
</evidence>
<dbReference type="EMBL" id="JBFBVU010000021">
    <property type="protein sequence ID" value="MEV8468069.1"/>
    <property type="molecule type" value="Genomic_DNA"/>
</dbReference>
<dbReference type="Proteomes" id="UP001553161">
    <property type="component" value="Unassembled WGS sequence"/>
</dbReference>
<dbReference type="RefSeq" id="WP_366194022.1">
    <property type="nucleotide sequence ID" value="NZ_JBFBVU010000021.1"/>
</dbReference>
<feature type="transmembrane region" description="Helical" evidence="6">
    <location>
        <begin position="40"/>
        <end position="61"/>
    </location>
</feature>
<evidence type="ECO:0000313" key="7">
    <source>
        <dbReference type="EMBL" id="MEV8468069.1"/>
    </source>
</evidence>
<feature type="transmembrane region" description="Helical" evidence="6">
    <location>
        <begin position="279"/>
        <end position="304"/>
    </location>
</feature>
<feature type="transmembrane region" description="Helical" evidence="6">
    <location>
        <begin position="238"/>
        <end position="258"/>
    </location>
</feature>
<comment type="subcellular location">
    <subcellularLocation>
        <location evidence="1">Cell membrane</location>
        <topology evidence="1">Multi-pass membrane protein</topology>
    </subcellularLocation>
</comment>
<feature type="transmembrane region" description="Helical" evidence="6">
    <location>
        <begin position="203"/>
        <end position="226"/>
    </location>
</feature>
<name>A0ABV3L914_9RHOB</name>
<sequence length="315" mass="32347">MAMSKTTKSWLVRIAGSAVALTLLFWLLPDDAIFDALKALPAGVFVQVLILFLLAHVGAALKWWCLLGRIIPATVAIRAHFSGLAANLCLPGAIGGDAVRAAIAQSSARDGARVVAVAAADRLIDMVSLLTISVVGLMMAAEGGGDAGLLLVAALFVGAVFVGLLLLPWLVDHLWRLAPRLPGQRFARKTVASLGDLLRQPGLLALVFSASLAVQTGLVLLAFWLATAAGADVGAGPWLFAWPLAKIIAVLPVALNGLGLREGVLAAILAPFGADPAGIVAAGLVWQAIMFAAGGLGALLLFLARTQKKSTAPGA</sequence>
<reference evidence="7 8" key="1">
    <citation type="submission" date="2024-07" db="EMBL/GenBank/DDBJ databases">
        <authorList>
            <person name="Kang M."/>
        </authorList>
    </citation>
    <scope>NUCLEOTIDE SEQUENCE [LARGE SCALE GENOMIC DNA]</scope>
    <source>
        <strain evidence="7 8">DFM31</strain>
    </source>
</reference>
<dbReference type="PANTHER" id="PTHR40277:SF1">
    <property type="entry name" value="BLL5419 PROTEIN"/>
    <property type="match status" value="1"/>
</dbReference>
<accession>A0ABV3L914</accession>
<gene>
    <name evidence="7" type="ORF">AB0T83_14930</name>
</gene>
<keyword evidence="3 6" id="KW-0812">Transmembrane</keyword>
<comment type="caution">
    <text evidence="7">The sequence shown here is derived from an EMBL/GenBank/DDBJ whole genome shotgun (WGS) entry which is preliminary data.</text>
</comment>
<organism evidence="7 8">
    <name type="scientific">Meridianimarinicoccus marinus</name>
    <dbReference type="NCBI Taxonomy" id="3231483"/>
    <lineage>
        <taxon>Bacteria</taxon>
        <taxon>Pseudomonadati</taxon>
        <taxon>Pseudomonadota</taxon>
        <taxon>Alphaproteobacteria</taxon>
        <taxon>Rhodobacterales</taxon>
        <taxon>Paracoccaceae</taxon>
        <taxon>Meridianimarinicoccus</taxon>
    </lineage>
</organism>
<protein>
    <submittedName>
        <fullName evidence="7">Lysylphosphatidylglycerol synthase transmembrane domain-containing protein</fullName>
    </submittedName>
</protein>
<evidence type="ECO:0000256" key="5">
    <source>
        <dbReference type="ARBA" id="ARBA00023136"/>
    </source>
</evidence>
<evidence type="ECO:0000256" key="6">
    <source>
        <dbReference type="SAM" id="Phobius"/>
    </source>
</evidence>
<feature type="transmembrane region" description="Helical" evidence="6">
    <location>
        <begin position="10"/>
        <end position="28"/>
    </location>
</feature>
<dbReference type="Pfam" id="PF03706">
    <property type="entry name" value="LPG_synthase_TM"/>
    <property type="match status" value="1"/>
</dbReference>
<dbReference type="PANTHER" id="PTHR40277">
    <property type="entry name" value="BLL5419 PROTEIN"/>
    <property type="match status" value="1"/>
</dbReference>
<evidence type="ECO:0000256" key="1">
    <source>
        <dbReference type="ARBA" id="ARBA00004651"/>
    </source>
</evidence>
<feature type="transmembrane region" description="Helical" evidence="6">
    <location>
        <begin position="147"/>
        <end position="171"/>
    </location>
</feature>